<reference evidence="1 2" key="1">
    <citation type="journal article" date="2019" name="Int. J. Syst. Evol. Microbiol.">
        <title>The Global Catalogue of Microorganisms (GCM) 10K type strain sequencing project: providing services to taxonomists for standard genome sequencing and annotation.</title>
        <authorList>
            <consortium name="The Broad Institute Genomics Platform"/>
            <consortium name="The Broad Institute Genome Sequencing Center for Infectious Disease"/>
            <person name="Wu L."/>
            <person name="Ma J."/>
        </authorList>
    </citation>
    <scope>NUCLEOTIDE SEQUENCE [LARGE SCALE GENOMIC DNA]</scope>
    <source>
        <strain evidence="1 2">JCM 15421</strain>
    </source>
</reference>
<keyword evidence="2" id="KW-1185">Reference proteome</keyword>
<dbReference type="Gene3D" id="3.40.50.300">
    <property type="entry name" value="P-loop containing nucleotide triphosphate hydrolases"/>
    <property type="match status" value="1"/>
</dbReference>
<accession>A0ABN1IU30</accession>
<sequence length="464" mass="53187">MAMDPQIQAVAWKPTPRQAEFLAAPDFEVLFGGSAGGGKSDGLLIDAAGLSQNALAEPDYRAILLRRSFPELRDLIDRSQLIYPIVDDGAKYNHTEKVWTFTSGAKIELNFLKREQDRFLYQGRAFAYGGFDELTQYATDAVYRYMLSRIRTANPRIRPYARATCNPGGVGHEWVKDHWAINDAGEATRFKVDVEMQLTDGSTVKRTITRRFIPARLGDNPYLASTDYLSNLLQLPEMERRALLEGRWDVTDIPGQIYREEIEKAVIEQRFTRVPIVPRLPVNTFWDLGHNDSTAIWFHQRVGSENRFIDYYEDSLTGLATYVRVLKDKGYLFGDHYLPFDADVTELGTGKSRKAMLEESGIKPVIVVPRIENRADGIEMVRDVFSSCLFDTERCADGIAALKAYRYEWNERQQVWRRDPLHDWASNGADAFRMFAQAYRAKTLTRVRRNDGRAAQRENNWRAV</sequence>
<evidence type="ECO:0008006" key="3">
    <source>
        <dbReference type="Google" id="ProtNLM"/>
    </source>
</evidence>
<dbReference type="Proteomes" id="UP001501523">
    <property type="component" value="Unassembled WGS sequence"/>
</dbReference>
<organism evidence="1 2">
    <name type="scientific">Dokdonella soli</name>
    <dbReference type="NCBI Taxonomy" id="529810"/>
    <lineage>
        <taxon>Bacteria</taxon>
        <taxon>Pseudomonadati</taxon>
        <taxon>Pseudomonadota</taxon>
        <taxon>Gammaproteobacteria</taxon>
        <taxon>Lysobacterales</taxon>
        <taxon>Rhodanobacteraceae</taxon>
        <taxon>Dokdonella</taxon>
    </lineage>
</organism>
<dbReference type="EMBL" id="BAAAEU010000024">
    <property type="protein sequence ID" value="GAA0721341.1"/>
    <property type="molecule type" value="Genomic_DNA"/>
</dbReference>
<proteinExistence type="predicted"/>
<name>A0ABN1IU30_9GAMM</name>
<evidence type="ECO:0000313" key="2">
    <source>
        <dbReference type="Proteomes" id="UP001501523"/>
    </source>
</evidence>
<gene>
    <name evidence="1" type="ORF">GCM10009105_31560</name>
</gene>
<dbReference type="InterPro" id="IPR027417">
    <property type="entry name" value="P-loop_NTPase"/>
</dbReference>
<evidence type="ECO:0000313" key="1">
    <source>
        <dbReference type="EMBL" id="GAA0721341.1"/>
    </source>
</evidence>
<comment type="caution">
    <text evidence="1">The sequence shown here is derived from an EMBL/GenBank/DDBJ whole genome shotgun (WGS) entry which is preliminary data.</text>
</comment>
<protein>
    <recommendedName>
        <fullName evidence="3">Terminase</fullName>
    </recommendedName>
</protein>